<dbReference type="Proteomes" id="UP000054928">
    <property type="component" value="Unassembled WGS sequence"/>
</dbReference>
<evidence type="ECO:0000313" key="2">
    <source>
        <dbReference type="Proteomes" id="UP000054928"/>
    </source>
</evidence>
<dbReference type="AlphaFoldDB" id="A0A0P1B4K9"/>
<organism evidence="1 2">
    <name type="scientific">Plasmopara halstedii</name>
    <name type="common">Downy mildew of sunflower</name>
    <dbReference type="NCBI Taxonomy" id="4781"/>
    <lineage>
        <taxon>Eukaryota</taxon>
        <taxon>Sar</taxon>
        <taxon>Stramenopiles</taxon>
        <taxon>Oomycota</taxon>
        <taxon>Peronosporomycetes</taxon>
        <taxon>Peronosporales</taxon>
        <taxon>Peronosporaceae</taxon>
        <taxon>Plasmopara</taxon>
    </lineage>
</organism>
<sequence>MNIQISKCKLNFVQLNSIVFVTIVPYRAHALLHSWRWWKKHCRLKRNQPETWDAKLPHKRTRAGPLVGGNQTLAARLVITFSHYFANAFLFDNMLSMSITLVTTKRSSRLIGSNKASLMLILCRLEE</sequence>
<dbReference type="EMBL" id="CCYD01003090">
    <property type="protein sequence ID" value="CEG49716.1"/>
    <property type="molecule type" value="Genomic_DNA"/>
</dbReference>
<dbReference type="GeneID" id="36402523"/>
<keyword evidence="2" id="KW-1185">Reference proteome</keyword>
<name>A0A0P1B4K9_PLAHL</name>
<dbReference type="RefSeq" id="XP_024586085.1">
    <property type="nucleotide sequence ID" value="XM_024720936.1"/>
</dbReference>
<proteinExistence type="predicted"/>
<reference evidence="2" key="1">
    <citation type="submission" date="2014-09" db="EMBL/GenBank/DDBJ databases">
        <authorList>
            <person name="Sharma Rahul"/>
            <person name="Thines Marco"/>
        </authorList>
    </citation>
    <scope>NUCLEOTIDE SEQUENCE [LARGE SCALE GENOMIC DNA]</scope>
</reference>
<protein>
    <submittedName>
        <fullName evidence="1">Uncharacterized protein</fullName>
    </submittedName>
</protein>
<evidence type="ECO:0000313" key="1">
    <source>
        <dbReference type="EMBL" id="CEG49716.1"/>
    </source>
</evidence>
<accession>A0A0P1B4K9</accession>